<comment type="caution">
    <text evidence="2">The sequence shown here is derived from an EMBL/GenBank/DDBJ whole genome shotgun (WGS) entry which is preliminary data.</text>
</comment>
<keyword evidence="1" id="KW-0732">Signal</keyword>
<sequence length="135" mass="15064">MQRLVLAKIILMLFVLLAPQQVPGAATQPLPHTATSSQCSEPVLRKLDLALRRLSQTLQQNKATVASTEQLQHIEDLWQQLFALSQSPALNKLYNQYQVQLQVALHNHAAISPQTQARQMTALRQRLLAALTPTP</sequence>
<gene>
    <name evidence="2" type="ORF">ACFFJP_09925</name>
</gene>
<feature type="signal peptide" evidence="1">
    <location>
        <begin position="1"/>
        <end position="24"/>
    </location>
</feature>
<evidence type="ECO:0000313" key="2">
    <source>
        <dbReference type="EMBL" id="MFC0048605.1"/>
    </source>
</evidence>
<evidence type="ECO:0008006" key="4">
    <source>
        <dbReference type="Google" id="ProtNLM"/>
    </source>
</evidence>
<dbReference type="RefSeq" id="WP_377242944.1">
    <property type="nucleotide sequence ID" value="NZ_JBHLXP010000001.1"/>
</dbReference>
<evidence type="ECO:0000313" key="3">
    <source>
        <dbReference type="Proteomes" id="UP001589813"/>
    </source>
</evidence>
<dbReference type="Proteomes" id="UP001589813">
    <property type="component" value="Unassembled WGS sequence"/>
</dbReference>
<organism evidence="2 3">
    <name type="scientific">Rheinheimera tilapiae</name>
    <dbReference type="NCBI Taxonomy" id="875043"/>
    <lineage>
        <taxon>Bacteria</taxon>
        <taxon>Pseudomonadati</taxon>
        <taxon>Pseudomonadota</taxon>
        <taxon>Gammaproteobacteria</taxon>
        <taxon>Chromatiales</taxon>
        <taxon>Chromatiaceae</taxon>
        <taxon>Rheinheimera</taxon>
    </lineage>
</organism>
<reference evidence="2 3" key="1">
    <citation type="submission" date="2024-09" db="EMBL/GenBank/DDBJ databases">
        <authorList>
            <person name="Sun Q."/>
            <person name="Mori K."/>
        </authorList>
    </citation>
    <scope>NUCLEOTIDE SEQUENCE [LARGE SCALE GENOMIC DNA]</scope>
    <source>
        <strain evidence="2 3">KCTC 23315</strain>
    </source>
</reference>
<protein>
    <recommendedName>
        <fullName evidence="4">DUF3106 domain-containing protein</fullName>
    </recommendedName>
</protein>
<dbReference type="EMBL" id="JBHLXP010000001">
    <property type="protein sequence ID" value="MFC0048605.1"/>
    <property type="molecule type" value="Genomic_DNA"/>
</dbReference>
<feature type="chain" id="PRO_5045061323" description="DUF3106 domain-containing protein" evidence="1">
    <location>
        <begin position="25"/>
        <end position="135"/>
    </location>
</feature>
<evidence type="ECO:0000256" key="1">
    <source>
        <dbReference type="SAM" id="SignalP"/>
    </source>
</evidence>
<name>A0ABV6BCL7_9GAMM</name>
<accession>A0ABV6BCL7</accession>
<keyword evidence="3" id="KW-1185">Reference proteome</keyword>
<proteinExistence type="predicted"/>